<protein>
    <submittedName>
        <fullName evidence="3">Aldehyde dehydrogenase family protein</fullName>
    </submittedName>
</protein>
<dbReference type="AlphaFoldDB" id="A0A1H1X3G1"/>
<evidence type="ECO:0000256" key="1">
    <source>
        <dbReference type="ARBA" id="ARBA00023002"/>
    </source>
</evidence>
<dbReference type="GO" id="GO:0016491">
    <property type="term" value="F:oxidoreductase activity"/>
    <property type="evidence" value="ECO:0007669"/>
    <property type="project" value="UniProtKB-KW"/>
</dbReference>
<evidence type="ECO:0000259" key="2">
    <source>
        <dbReference type="Pfam" id="PF00171"/>
    </source>
</evidence>
<dbReference type="InterPro" id="IPR016161">
    <property type="entry name" value="Ald_DH/histidinol_DH"/>
</dbReference>
<dbReference type="Pfam" id="PF00171">
    <property type="entry name" value="Aldedh"/>
    <property type="match status" value="1"/>
</dbReference>
<sequence length="294" mass="30139">MGVAVSKTYKLYVGGAFPRSESGRTYQVSDAGGSFMANAVLASRKDARDAVAAARKGFGGWAKATPYNRGQVIYRIAEMLQGRAAEFVELLITSRGVDHETAAAEVDAAIDRLVHYAGWTDKLTAVFGSANPVSAPYFSYSAPEPTGVVAIVAPTDAPLLGLVSVIAPVIAGGNACVVIAAEADPCVAVTFGEVLATSDVPGGVVNILTGQPAEIAPHLATHADVNALDLTGAAGELATALARDAAGTVKRVYRPSGRPDFAAAPGTARLRAFLEIKTVWHPTGSPSLAGGSSY</sequence>
<dbReference type="InterPro" id="IPR016162">
    <property type="entry name" value="Ald_DH_N"/>
</dbReference>
<dbReference type="PANTHER" id="PTHR11699">
    <property type="entry name" value="ALDEHYDE DEHYDROGENASE-RELATED"/>
    <property type="match status" value="1"/>
</dbReference>
<dbReference type="STRING" id="630515.SAMN04489812_3917"/>
<dbReference type="Gene3D" id="3.40.605.10">
    <property type="entry name" value="Aldehyde Dehydrogenase, Chain A, domain 1"/>
    <property type="match status" value="1"/>
</dbReference>
<evidence type="ECO:0000313" key="4">
    <source>
        <dbReference type="Proteomes" id="UP000199103"/>
    </source>
</evidence>
<dbReference type="RefSeq" id="WP_231919942.1">
    <property type="nucleotide sequence ID" value="NZ_LT629772.1"/>
</dbReference>
<keyword evidence="1" id="KW-0560">Oxidoreductase</keyword>
<dbReference type="EMBL" id="LT629772">
    <property type="protein sequence ID" value="SDT03848.1"/>
    <property type="molecule type" value="Genomic_DNA"/>
</dbReference>
<name>A0A1H1X3G1_9ACTN</name>
<feature type="domain" description="Aldehyde dehydrogenase" evidence="2">
    <location>
        <begin position="24"/>
        <end position="252"/>
    </location>
</feature>
<evidence type="ECO:0000313" key="3">
    <source>
        <dbReference type="EMBL" id="SDT03848.1"/>
    </source>
</evidence>
<dbReference type="Proteomes" id="UP000199103">
    <property type="component" value="Chromosome I"/>
</dbReference>
<organism evidence="3 4">
    <name type="scientific">Microlunatus soli</name>
    <dbReference type="NCBI Taxonomy" id="630515"/>
    <lineage>
        <taxon>Bacteria</taxon>
        <taxon>Bacillati</taxon>
        <taxon>Actinomycetota</taxon>
        <taxon>Actinomycetes</taxon>
        <taxon>Propionibacteriales</taxon>
        <taxon>Propionibacteriaceae</taxon>
        <taxon>Microlunatus</taxon>
    </lineage>
</organism>
<dbReference type="InterPro" id="IPR015590">
    <property type="entry name" value="Aldehyde_DH_dom"/>
</dbReference>
<dbReference type="SUPFAM" id="SSF53720">
    <property type="entry name" value="ALDH-like"/>
    <property type="match status" value="1"/>
</dbReference>
<gene>
    <name evidence="3" type="ORF">SAMN04489812_3917</name>
</gene>
<accession>A0A1H1X3G1</accession>
<reference evidence="3 4" key="1">
    <citation type="submission" date="2016-10" db="EMBL/GenBank/DDBJ databases">
        <authorList>
            <person name="de Groot N.N."/>
        </authorList>
    </citation>
    <scope>NUCLEOTIDE SEQUENCE [LARGE SCALE GENOMIC DNA]</scope>
    <source>
        <strain evidence="3 4">DSM 21800</strain>
    </source>
</reference>
<proteinExistence type="predicted"/>
<keyword evidence="4" id="KW-1185">Reference proteome</keyword>